<dbReference type="PANTHER" id="PTHR36112:SF1">
    <property type="entry name" value="RIBOSOMAL RNA SMALL SUBUNIT METHYLTRANSFERASE J"/>
    <property type="match status" value="1"/>
</dbReference>
<accession>F6DV86</accession>
<dbReference type="KEGG" id="dru:Desru_1983"/>
<dbReference type="EMBL" id="CP002780">
    <property type="protein sequence ID" value="AEG60239.1"/>
    <property type="molecule type" value="Genomic_DNA"/>
</dbReference>
<evidence type="ECO:0000313" key="2">
    <source>
        <dbReference type="Proteomes" id="UP000009234"/>
    </source>
</evidence>
<dbReference type="Gene3D" id="3.40.50.150">
    <property type="entry name" value="Vaccinia Virus protein VP39"/>
    <property type="match status" value="1"/>
</dbReference>
<dbReference type="InterPro" id="IPR007536">
    <property type="entry name" value="16SrRNA_methylTrfase_J"/>
</dbReference>
<dbReference type="SUPFAM" id="SSF53335">
    <property type="entry name" value="S-adenosyl-L-methionine-dependent methyltransferases"/>
    <property type="match status" value="1"/>
</dbReference>
<dbReference type="AlphaFoldDB" id="F6DV86"/>
<evidence type="ECO:0008006" key="3">
    <source>
        <dbReference type="Google" id="ProtNLM"/>
    </source>
</evidence>
<dbReference type="HOGENOM" id="CLU_093128_0_0_9"/>
<dbReference type="Pfam" id="PF04445">
    <property type="entry name" value="SAM_MT"/>
    <property type="match status" value="1"/>
</dbReference>
<reference evidence="2" key="1">
    <citation type="submission" date="2011-05" db="EMBL/GenBank/DDBJ databases">
        <title>Complete sequence of Desulfotomaculum ruminis DSM 2154.</title>
        <authorList>
            <person name="Lucas S."/>
            <person name="Copeland A."/>
            <person name="Lapidus A."/>
            <person name="Cheng J.-F."/>
            <person name="Goodwin L."/>
            <person name="Pitluck S."/>
            <person name="Lu M."/>
            <person name="Detter J.C."/>
            <person name="Han C."/>
            <person name="Tapia R."/>
            <person name="Land M."/>
            <person name="Hauser L."/>
            <person name="Kyrpides N."/>
            <person name="Ivanova N."/>
            <person name="Mikhailova N."/>
            <person name="Pagani I."/>
            <person name="Stams A.J.M."/>
            <person name="Plugge C.M."/>
            <person name="Muyzer G."/>
            <person name="Kuever J."/>
            <person name="Parshina S.N."/>
            <person name="Ivanova A.E."/>
            <person name="Nazina T.N."/>
            <person name="Brambilla E."/>
            <person name="Spring S."/>
            <person name="Klenk H.-P."/>
            <person name="Woyke T."/>
        </authorList>
    </citation>
    <scope>NUCLEOTIDE SEQUENCE [LARGE SCALE GENOMIC DNA]</scope>
    <source>
        <strain evidence="2">ATCC 23193 / DSM 2154 / NCIB 8452 / DL</strain>
    </source>
</reference>
<gene>
    <name evidence="1" type="ordered locus">Desru_1983</name>
</gene>
<keyword evidence="2" id="KW-1185">Reference proteome</keyword>
<proteinExistence type="predicted"/>
<dbReference type="GO" id="GO:0008990">
    <property type="term" value="F:rRNA (guanine-N2-)-methyltransferase activity"/>
    <property type="evidence" value="ECO:0007669"/>
    <property type="project" value="InterPro"/>
</dbReference>
<protein>
    <recommendedName>
        <fullName evidence="3">SAM-dependent methyltransferase</fullName>
    </recommendedName>
</protein>
<name>F6DV86_DESRL</name>
<organism evidence="1 2">
    <name type="scientific">Desulforamulus ruminis (strain ATCC 23193 / DSM 2154 / NCIMB 8452 / DL)</name>
    <name type="common">Desulfotomaculum ruminis</name>
    <dbReference type="NCBI Taxonomy" id="696281"/>
    <lineage>
        <taxon>Bacteria</taxon>
        <taxon>Bacillati</taxon>
        <taxon>Bacillota</taxon>
        <taxon>Clostridia</taxon>
        <taxon>Eubacteriales</taxon>
        <taxon>Peptococcaceae</taxon>
        <taxon>Desulforamulus</taxon>
    </lineage>
</organism>
<dbReference type="Proteomes" id="UP000009234">
    <property type="component" value="Chromosome"/>
</dbReference>
<dbReference type="STRING" id="696281.Desru_1983"/>
<dbReference type="PANTHER" id="PTHR36112">
    <property type="entry name" value="RIBOSOMAL RNA SMALL SUBUNIT METHYLTRANSFERASE J"/>
    <property type="match status" value="1"/>
</dbReference>
<reference evidence="1 2" key="2">
    <citation type="journal article" date="2012" name="Stand. Genomic Sci.">
        <title>Complete genome sequence of the sulfate-reducing firmicute Desulfotomaculum ruminis type strain (DL(T)).</title>
        <authorList>
            <person name="Spring S."/>
            <person name="Visser M."/>
            <person name="Lu M."/>
            <person name="Copeland A."/>
            <person name="Lapidus A."/>
            <person name="Lucas S."/>
            <person name="Cheng J.F."/>
            <person name="Han C."/>
            <person name="Tapia R."/>
            <person name="Goodwin L.A."/>
            <person name="Pitluck S."/>
            <person name="Ivanova N."/>
            <person name="Land M."/>
            <person name="Hauser L."/>
            <person name="Larimer F."/>
            <person name="Rohde M."/>
            <person name="Goker M."/>
            <person name="Detter J.C."/>
            <person name="Kyrpides N.C."/>
            <person name="Woyke T."/>
            <person name="Schaap P.J."/>
            <person name="Plugge C.M."/>
            <person name="Muyzer G."/>
            <person name="Kuever J."/>
            <person name="Pereira I.A."/>
            <person name="Parshina S.N."/>
            <person name="Bernier-Latmani R."/>
            <person name="Stams A.J."/>
            <person name="Klenk H.P."/>
        </authorList>
    </citation>
    <scope>NUCLEOTIDE SEQUENCE [LARGE SCALE GENOMIC DNA]</scope>
    <source>
        <strain evidence="2">ATCC 23193 / DSM 2154 / NCIB 8452 / DL</strain>
    </source>
</reference>
<evidence type="ECO:0000313" key="1">
    <source>
        <dbReference type="EMBL" id="AEG60239.1"/>
    </source>
</evidence>
<dbReference type="eggNOG" id="COG0742">
    <property type="taxonomic scope" value="Bacteria"/>
</dbReference>
<dbReference type="InterPro" id="IPR029063">
    <property type="entry name" value="SAM-dependent_MTases_sf"/>
</dbReference>
<sequence length="267" mass="29382">MPSLVITTGLRSDTALANLALELSRELQAPFIAREKRSLQTIREMAAAEAVFLVKKDRLALVIEGKELFFHPGLAKLRIKELQSGKADQMIGAMGLQEGNSLLDCTLGLASDALVASYICGPAGTVVGLEDSWAVAEIVRRGLKSYEGEKPEMLAAMRRIKVLSCHHLEFLREQPDNAFDVVYFDPMFRQPREQSSSMAPLRPLANRDPLSPEIVAEALRVAGKRVVMKEKRNSQEFQRLSFPEVVGGKYSPVAYGIIKKGGAGCRI</sequence>